<dbReference type="InterPro" id="IPR049457">
    <property type="entry name" value="Emfourin"/>
</dbReference>
<sequence length="111" mass="12272">MRIEITRSGGVGGLTRRWSVDVSTTEAEQRWLPLAEAEAAAPDPPDDQRDRFTYVITIGYTEVSLPESRLEEPWRELIDRARADTTAPHPHPSDNARSIAPKEPGGPTPPS</sequence>
<dbReference type="EMBL" id="VSLD01000001">
    <property type="protein sequence ID" value="TYD00329.1"/>
    <property type="molecule type" value="Genomic_DNA"/>
</dbReference>
<dbReference type="Proteomes" id="UP000323410">
    <property type="component" value="Unassembled WGS sequence"/>
</dbReference>
<dbReference type="RefSeq" id="WP_148599635.1">
    <property type="nucleotide sequence ID" value="NZ_VSLD01000001.1"/>
</dbReference>
<dbReference type="AlphaFoldDB" id="A0A5D0XUK7"/>
<evidence type="ECO:0000313" key="3">
    <source>
        <dbReference type="Proteomes" id="UP000323410"/>
    </source>
</evidence>
<feature type="region of interest" description="Disordered" evidence="1">
    <location>
        <begin position="76"/>
        <end position="111"/>
    </location>
</feature>
<accession>A0A5D0XUK7</accession>
<comment type="caution">
    <text evidence="2">The sequence shown here is derived from an EMBL/GenBank/DDBJ whole genome shotgun (WGS) entry which is preliminary data.</text>
</comment>
<evidence type="ECO:0000256" key="1">
    <source>
        <dbReference type="SAM" id="MobiDB-lite"/>
    </source>
</evidence>
<proteinExistence type="predicted"/>
<evidence type="ECO:0000313" key="2">
    <source>
        <dbReference type="EMBL" id="TYD00329.1"/>
    </source>
</evidence>
<keyword evidence="3" id="KW-1185">Reference proteome</keyword>
<protein>
    <submittedName>
        <fullName evidence="2">Uncharacterized protein</fullName>
    </submittedName>
</protein>
<dbReference type="Pfam" id="PF20242">
    <property type="entry name" value="Emfourin"/>
    <property type="match status" value="1"/>
</dbReference>
<name>A0A5D0XUK7_9MICC</name>
<dbReference type="OrthoDB" id="4947318at2"/>
<gene>
    <name evidence="2" type="ORF">FQ377_02410</name>
</gene>
<organism evidence="2 3">
    <name type="scientific">Arthrobacter echini</name>
    <dbReference type="NCBI Taxonomy" id="1529066"/>
    <lineage>
        <taxon>Bacteria</taxon>
        <taxon>Bacillati</taxon>
        <taxon>Actinomycetota</taxon>
        <taxon>Actinomycetes</taxon>
        <taxon>Micrococcales</taxon>
        <taxon>Micrococcaceae</taxon>
        <taxon>Arthrobacter</taxon>
    </lineage>
</organism>
<reference evidence="2 3" key="1">
    <citation type="submission" date="2019-08" db="EMBL/GenBank/DDBJ databases">
        <title>Genone of Arthrobacter echini P9.</title>
        <authorList>
            <person name="Bowman J.P."/>
        </authorList>
    </citation>
    <scope>NUCLEOTIDE SEQUENCE [LARGE SCALE GENOMIC DNA]</scope>
    <source>
        <strain evidence="2 3">P9</strain>
    </source>
</reference>